<evidence type="ECO:0000313" key="2">
    <source>
        <dbReference type="EMBL" id="KAL2062428.1"/>
    </source>
</evidence>
<accession>A0ABR4BXQ0</accession>
<organism evidence="2 3">
    <name type="scientific">Oculimacula yallundae</name>
    <dbReference type="NCBI Taxonomy" id="86028"/>
    <lineage>
        <taxon>Eukaryota</taxon>
        <taxon>Fungi</taxon>
        <taxon>Dikarya</taxon>
        <taxon>Ascomycota</taxon>
        <taxon>Pezizomycotina</taxon>
        <taxon>Leotiomycetes</taxon>
        <taxon>Helotiales</taxon>
        <taxon>Ploettnerulaceae</taxon>
        <taxon>Oculimacula</taxon>
    </lineage>
</organism>
<evidence type="ECO:0000256" key="1">
    <source>
        <dbReference type="SAM" id="MobiDB-lite"/>
    </source>
</evidence>
<dbReference type="Proteomes" id="UP001595075">
    <property type="component" value="Unassembled WGS sequence"/>
</dbReference>
<dbReference type="EMBL" id="JAZHXI010000017">
    <property type="protein sequence ID" value="KAL2062428.1"/>
    <property type="molecule type" value="Genomic_DNA"/>
</dbReference>
<comment type="caution">
    <text evidence="2">The sequence shown here is derived from an EMBL/GenBank/DDBJ whole genome shotgun (WGS) entry which is preliminary data.</text>
</comment>
<sequence>MCGYTTTSYLHQRETFDLHLRRVNQHARSPIEPWSLKRASRLWTQDRRFITTKPTAEPHGIVAVGEKELKGKDTGAERQQEARNEKAAMIERRPHY</sequence>
<proteinExistence type="predicted"/>
<keyword evidence="3" id="KW-1185">Reference proteome</keyword>
<name>A0ABR4BXQ0_9HELO</name>
<protein>
    <submittedName>
        <fullName evidence="2">Uncharacterized protein</fullName>
    </submittedName>
</protein>
<evidence type="ECO:0000313" key="3">
    <source>
        <dbReference type="Proteomes" id="UP001595075"/>
    </source>
</evidence>
<gene>
    <name evidence="2" type="ORF">VTL71DRAFT_6694</name>
</gene>
<reference evidence="2 3" key="1">
    <citation type="journal article" date="2024" name="Commun. Biol.">
        <title>Comparative genomic analysis of thermophilic fungi reveals convergent evolutionary adaptations and gene losses.</title>
        <authorList>
            <person name="Steindorff A.S."/>
            <person name="Aguilar-Pontes M.V."/>
            <person name="Robinson A.J."/>
            <person name="Andreopoulos B."/>
            <person name="LaButti K."/>
            <person name="Kuo A."/>
            <person name="Mondo S."/>
            <person name="Riley R."/>
            <person name="Otillar R."/>
            <person name="Haridas S."/>
            <person name="Lipzen A."/>
            <person name="Grimwood J."/>
            <person name="Schmutz J."/>
            <person name="Clum A."/>
            <person name="Reid I.D."/>
            <person name="Moisan M.C."/>
            <person name="Butler G."/>
            <person name="Nguyen T.T.M."/>
            <person name="Dewar K."/>
            <person name="Conant G."/>
            <person name="Drula E."/>
            <person name="Henrissat B."/>
            <person name="Hansel C."/>
            <person name="Singer S."/>
            <person name="Hutchinson M.I."/>
            <person name="de Vries R.P."/>
            <person name="Natvig D.O."/>
            <person name="Powell A.J."/>
            <person name="Tsang A."/>
            <person name="Grigoriev I.V."/>
        </authorList>
    </citation>
    <scope>NUCLEOTIDE SEQUENCE [LARGE SCALE GENOMIC DNA]</scope>
    <source>
        <strain evidence="2 3">CBS 494.80</strain>
    </source>
</reference>
<feature type="region of interest" description="Disordered" evidence="1">
    <location>
        <begin position="67"/>
        <end position="96"/>
    </location>
</feature>